<dbReference type="InterPro" id="IPR027417">
    <property type="entry name" value="P-loop_NTPase"/>
</dbReference>
<gene>
    <name evidence="3" type="ORF">REJC140_01174</name>
</gene>
<dbReference type="EMBL" id="CABFWF030000012">
    <property type="protein sequence ID" value="CAD7042664.1"/>
    <property type="molecule type" value="Genomic_DNA"/>
</dbReference>
<dbReference type="RefSeq" id="WP_142593059.1">
    <property type="nucleotide sequence ID" value="NZ_CABFWF030000012.1"/>
</dbReference>
<dbReference type="SUPFAM" id="SSF52540">
    <property type="entry name" value="P-loop containing nucleoside triphosphate hydrolases"/>
    <property type="match status" value="1"/>
</dbReference>
<keyword evidence="1" id="KW-0547">Nucleotide-binding</keyword>
<dbReference type="GO" id="GO:0051301">
    <property type="term" value="P:cell division"/>
    <property type="evidence" value="ECO:0007669"/>
    <property type="project" value="UniProtKB-KW"/>
</dbReference>
<evidence type="ECO:0000313" key="3">
    <source>
        <dbReference type="EMBL" id="CAD7042664.1"/>
    </source>
</evidence>
<protein>
    <submittedName>
        <fullName evidence="3">Cell division protein ZapE</fullName>
    </submittedName>
</protein>
<dbReference type="InterPro" id="IPR005654">
    <property type="entry name" value="ATPase_AFG1-like"/>
</dbReference>
<sequence>MEAIPDYTHSVVEELKALAAAGTLQADRAQFAVGAKLDRVLADLRDARPAKKKSALGWLFAKGSGKPKPIQGLYVHGSVGRGKTMLMEMFFRKAPADRKRRAHFHEFMADVHGRVHEHRMKVKNGEVRDPDPIPAVAASIYAEAELLCFDEFSVTDITDAMILARLFTELFSLGCVLIATSNVAPENLYKDGLNRGLFLPFIDLLRRHVEVTTLDSDTDYRMQKLANLPVYVTPLGPQADATMEAAWHQVTDGARAGPAEVPRKGRSIHVPSAAGRIARFSFADLCERPLGAADYLAIAERFDSIFLERVPQLGPEKRNETKRFINLVDTLYDNAIRLYISAASPPEHLLTAKRGTEGFEFDRTVSRLFEMRSADYAALHHSRHGEASVTLP</sequence>
<keyword evidence="4" id="KW-1185">Reference proteome</keyword>
<keyword evidence="3" id="KW-0132">Cell division</keyword>
<accession>A0ABN7JSE9</accession>
<evidence type="ECO:0000256" key="2">
    <source>
        <dbReference type="ARBA" id="ARBA00022840"/>
    </source>
</evidence>
<dbReference type="Proteomes" id="UP000606921">
    <property type="component" value="Unassembled WGS sequence"/>
</dbReference>
<proteinExistence type="predicted"/>
<evidence type="ECO:0000313" key="4">
    <source>
        <dbReference type="Proteomes" id="UP000606921"/>
    </source>
</evidence>
<comment type="caution">
    <text evidence="3">The sequence shown here is derived from an EMBL/GenBank/DDBJ whole genome shotgun (WGS) entry which is preliminary data.</text>
</comment>
<dbReference type="NCBIfam" id="NF040713">
    <property type="entry name" value="ZapE"/>
    <property type="match status" value="1"/>
</dbReference>
<dbReference type="PANTHER" id="PTHR12169:SF6">
    <property type="entry name" value="AFG1-LIKE ATPASE"/>
    <property type="match status" value="1"/>
</dbReference>
<name>A0ABN7JSE9_9HYPH</name>
<dbReference type="PANTHER" id="PTHR12169">
    <property type="entry name" value="ATPASE N2B"/>
    <property type="match status" value="1"/>
</dbReference>
<dbReference type="Pfam" id="PF03969">
    <property type="entry name" value="AFG1_ATPase"/>
    <property type="match status" value="1"/>
</dbReference>
<dbReference type="Gene3D" id="3.40.50.300">
    <property type="entry name" value="P-loop containing nucleotide triphosphate hydrolases"/>
    <property type="match status" value="1"/>
</dbReference>
<keyword evidence="2" id="KW-0067">ATP-binding</keyword>
<keyword evidence="3" id="KW-0131">Cell cycle</keyword>
<organism evidence="3 4">
    <name type="scientific">Pseudorhizobium endolithicum</name>
    <dbReference type="NCBI Taxonomy" id="1191678"/>
    <lineage>
        <taxon>Bacteria</taxon>
        <taxon>Pseudomonadati</taxon>
        <taxon>Pseudomonadota</taxon>
        <taxon>Alphaproteobacteria</taxon>
        <taxon>Hyphomicrobiales</taxon>
        <taxon>Rhizobiaceae</taxon>
        <taxon>Rhizobium/Agrobacterium group</taxon>
        <taxon>Pseudorhizobium</taxon>
    </lineage>
</organism>
<reference evidence="3 4" key="1">
    <citation type="submission" date="2020-11" db="EMBL/GenBank/DDBJ databases">
        <authorList>
            <person name="Lassalle F."/>
        </authorList>
    </citation>
    <scope>NUCLEOTIDE SEQUENCE [LARGE SCALE GENOMIC DNA]</scope>
    <source>
        <strain evidence="3 4">JC140</strain>
    </source>
</reference>
<evidence type="ECO:0000256" key="1">
    <source>
        <dbReference type="ARBA" id="ARBA00022741"/>
    </source>
</evidence>